<dbReference type="Proteomes" id="UP000594638">
    <property type="component" value="Unassembled WGS sequence"/>
</dbReference>
<keyword evidence="2" id="KW-1185">Reference proteome</keyword>
<dbReference type="EMBL" id="CACTIH010005860">
    <property type="protein sequence ID" value="CAA3002622.1"/>
    <property type="molecule type" value="Genomic_DNA"/>
</dbReference>
<evidence type="ECO:0000313" key="2">
    <source>
        <dbReference type="Proteomes" id="UP000594638"/>
    </source>
</evidence>
<dbReference type="AlphaFoldDB" id="A0A8S0TEL5"/>
<proteinExistence type="predicted"/>
<protein>
    <submittedName>
        <fullName evidence="1">Uncharacterized protein</fullName>
    </submittedName>
</protein>
<organism evidence="1 2">
    <name type="scientific">Olea europaea subsp. europaea</name>
    <dbReference type="NCBI Taxonomy" id="158383"/>
    <lineage>
        <taxon>Eukaryota</taxon>
        <taxon>Viridiplantae</taxon>
        <taxon>Streptophyta</taxon>
        <taxon>Embryophyta</taxon>
        <taxon>Tracheophyta</taxon>
        <taxon>Spermatophyta</taxon>
        <taxon>Magnoliopsida</taxon>
        <taxon>eudicotyledons</taxon>
        <taxon>Gunneridae</taxon>
        <taxon>Pentapetalae</taxon>
        <taxon>asterids</taxon>
        <taxon>lamiids</taxon>
        <taxon>Lamiales</taxon>
        <taxon>Oleaceae</taxon>
        <taxon>Oleeae</taxon>
        <taxon>Olea</taxon>
    </lineage>
</organism>
<reference evidence="1 2" key="1">
    <citation type="submission" date="2019-12" db="EMBL/GenBank/DDBJ databases">
        <authorList>
            <person name="Alioto T."/>
            <person name="Alioto T."/>
            <person name="Gomez Garrido J."/>
        </authorList>
    </citation>
    <scope>NUCLEOTIDE SEQUENCE [LARGE SCALE GENOMIC DNA]</scope>
</reference>
<sequence>MSKYGIIRDDQPEFNPNSWIGAINGPSKGRIYGFCPRQLASRVLGAPNSPRSSILAHDDREVNNLKLELAIARNTIEEDDERINDLTIHLE</sequence>
<gene>
    <name evidence="1" type="ORF">OLEA9_A114948</name>
</gene>
<comment type="caution">
    <text evidence="1">The sequence shown here is derived from an EMBL/GenBank/DDBJ whole genome shotgun (WGS) entry which is preliminary data.</text>
</comment>
<dbReference type="Gramene" id="OE9A114948T1">
    <property type="protein sequence ID" value="OE9A114948C1"/>
    <property type="gene ID" value="OE9A114948"/>
</dbReference>
<accession>A0A8S0TEL5</accession>
<evidence type="ECO:0000313" key="1">
    <source>
        <dbReference type="EMBL" id="CAA3002622.1"/>
    </source>
</evidence>
<name>A0A8S0TEL5_OLEEU</name>